<dbReference type="PANTHER" id="PTHR46992:SF1">
    <property type="entry name" value="GYF DOMAIN-CONTAINING PROTEIN"/>
    <property type="match status" value="1"/>
</dbReference>
<dbReference type="EMBL" id="HG996469">
    <property type="protein sequence ID" value="CAG1842498.1"/>
    <property type="molecule type" value="Genomic_DNA"/>
</dbReference>
<feature type="compositionally biased region" description="Basic and acidic residues" evidence="1">
    <location>
        <begin position="145"/>
        <end position="163"/>
    </location>
</feature>
<feature type="region of interest" description="Disordered" evidence="1">
    <location>
        <begin position="1443"/>
        <end position="1463"/>
    </location>
</feature>
<evidence type="ECO:0000259" key="2">
    <source>
        <dbReference type="PROSITE" id="PS50829"/>
    </source>
</evidence>
<feature type="region of interest" description="Disordered" evidence="1">
    <location>
        <begin position="145"/>
        <end position="235"/>
    </location>
</feature>
<accession>A0A8D7A5C9</accession>
<organism evidence="3">
    <name type="scientific">Musa acuminata subsp. malaccensis</name>
    <name type="common">Wild banana</name>
    <name type="synonym">Musa malaccensis</name>
    <dbReference type="NCBI Taxonomy" id="214687"/>
    <lineage>
        <taxon>Eukaryota</taxon>
        <taxon>Viridiplantae</taxon>
        <taxon>Streptophyta</taxon>
        <taxon>Embryophyta</taxon>
        <taxon>Tracheophyta</taxon>
        <taxon>Spermatophyta</taxon>
        <taxon>Magnoliopsida</taxon>
        <taxon>Liliopsida</taxon>
        <taxon>Zingiberales</taxon>
        <taxon>Musaceae</taxon>
        <taxon>Musa</taxon>
    </lineage>
</organism>
<dbReference type="InterPro" id="IPR003169">
    <property type="entry name" value="GYF"/>
</dbReference>
<dbReference type="InterPro" id="IPR035445">
    <property type="entry name" value="GYF-like_dom_sf"/>
</dbReference>
<dbReference type="Pfam" id="PF02213">
    <property type="entry name" value="GYF"/>
    <property type="match status" value="1"/>
</dbReference>
<reference evidence="3" key="1">
    <citation type="submission" date="2021-03" db="EMBL/GenBank/DDBJ databases">
        <authorList>
            <consortium name="Genoscope - CEA"/>
            <person name="William W."/>
        </authorList>
    </citation>
    <scope>NUCLEOTIDE SEQUENCE</scope>
    <source>
        <strain evidence="3">Doubled-haploid Pahang</strain>
    </source>
</reference>
<dbReference type="CDD" id="cd00072">
    <property type="entry name" value="GYF"/>
    <property type="match status" value="1"/>
</dbReference>
<sequence>MAGGNVDLPEDLLPSKLADEAWAGKGGYPTLRKKKLMGFLDKGKDQVTSENNIPLSPQWLYAKPSDNKVWHFYCTGSIFLFYYMDARSPSLAPSVTLPDSFQNDMRCFDGSLDKKEWRRNANDLESNRRWRDEERETGLLGRREWKKEGDRETEYRKNDRHPDNISMREAPDLRTLSSSDCRRDSKWSSRWGPEDKDKEPRKEKKADVDKDGSHAEKQSFIANLRPWSGSDSHDRWRPRHRQEIHSSGSSVLRAAPGFGLERDRVEGPPVPFTSGRGRSNSVTVLQFGKSSASGPIGAVPINKEQFRYPRGKLLDIYRNQKMSVVDAIPDGFEEVPLVTGSSSLTPLAFVAPDVDEEVLLKDIWKAKVTSRELSLSQEKAVIINETEIDGGKTIVEKKHDEKGSITTSRDLDTDCKSENNPDIRINLVGPAGLAPVVVDHDVVYDKPVSDGNIINSEINVGEIELVNVDGRSCLLDILKNIKLEGEDSTVSLDVSAMLPDESYPLFDASFEIPNTNKHEISKIEKKHLEQGTSLEELSLLYQDPRGDIQGPFLVVDIISWFEQGFFGTDLPVCLSDAPEGTPFQPLGEIMPYLKLETHTISDAPSAENFEAVDTTRGNLDACVASSHSNGSFITNGQQRVLSWDALGRHMKPNVVESEASVNPNKERLSFSNSEAPLGTACVDGKIFQDFAGQDAEVVSFSGRPMSDMEVSGKLVNDHIALSSSTTGHHFMVADTGNTSFSSHKISRDNDLNPLGLLWSELEATHVKHPLSSTIPLSSEKLIDNHDAARNAFLFSHNQEQFNLTSDYPVAKESWANNCRMSKGLNIIHDTIYANNLSRFEAQPNQLNLEQQLLFQQLQKQQHEEQCLLAHQDVEFAGKFFNQMHRSVHQHHLVNQRSMEDLEHLLKYQFEQQRFLDQLQQQHQLHQRQQQLQEHQMQLLQHHLQFHEPQQPQKQIHREDLLHQHLLEPGSGASNIDSHEMNMFEQVLLRQHLLNETHQQSHNLLLHHDATIEQLLQANVSRSLQRQNHNDLLDVLSHSKQRQVPPLEQQFLLRLQREQLQGQKYSTASRKLPGMEEERHVGGVWSVDEYGQFIRTAASPHQSHSARLSHLDILRTPQSLSSPEQPSHLHRNFPSHERMQQGPYERGPHPIDRSMHMHAVTPNSNLKLLNAIARAQGPDGQGHLDHFHTPGQIGQFPSSAHPCQSDIFEFTGTHSDAAEKLWSEPSRHQPADLMQSHLKQLQIEAENQRRGINMIEDPNTWASYVENDGNSEYGFRDLIHREIPQSQHTKGLVVATATPSYEQRDSSWIYSQPVFEHAFKLGPDRAGLSSSFSEGSLFAQVGQPPNEQLVNNNLEDGVNNFESSRSTLRSNSTTSLEQKHFQSDMDLIERDKFVNYVGGASLQRLGFSNLVEGERGKMQGLKGTSGTQSAMETQESGVMQFEGGGHEEQHIDKPSRHDSSGKAGNLSNRLVFYNYETGLDSANLEETNNMISGDLPKGTDKLFSKHAYDLPATSPATVSDLISSRPPERRNPITSGSSKEGKRESAGNPASQSIETSISNKKDLRFCQTSSGNNADVIEPSFSEMLKSTKKLMPELVETLEAGSIGKSAKKRGKKGRQIDPSLLGFKVHSNRILMGEIQRPDD</sequence>
<feature type="compositionally biased region" description="Basic and acidic residues" evidence="1">
    <location>
        <begin position="1443"/>
        <end position="1459"/>
    </location>
</feature>
<dbReference type="Gene3D" id="3.30.1490.40">
    <property type="match status" value="1"/>
</dbReference>
<feature type="compositionally biased region" description="Polar residues" evidence="1">
    <location>
        <begin position="1547"/>
        <end position="1556"/>
    </location>
</feature>
<protein>
    <submittedName>
        <fullName evidence="3">(wild Malaysian banana) hypothetical protein</fullName>
    </submittedName>
</protein>
<feature type="region of interest" description="Disordered" evidence="1">
    <location>
        <begin position="1515"/>
        <end position="1556"/>
    </location>
</feature>
<dbReference type="SMART" id="SM00444">
    <property type="entry name" value="GYF"/>
    <property type="match status" value="1"/>
</dbReference>
<dbReference type="PANTHER" id="PTHR46992">
    <property type="entry name" value="GYF DOMAIN-CONTAINING PROTEIN"/>
    <property type="match status" value="1"/>
</dbReference>
<name>A0A8D7A5C9_MUSAM</name>
<evidence type="ECO:0000256" key="1">
    <source>
        <dbReference type="SAM" id="MobiDB-lite"/>
    </source>
</evidence>
<evidence type="ECO:0000313" key="3">
    <source>
        <dbReference type="EMBL" id="CAG1842498.1"/>
    </source>
</evidence>
<feature type="compositionally biased region" description="Basic and acidic residues" evidence="1">
    <location>
        <begin position="180"/>
        <end position="217"/>
    </location>
</feature>
<dbReference type="PROSITE" id="PS50829">
    <property type="entry name" value="GYF"/>
    <property type="match status" value="1"/>
</dbReference>
<gene>
    <name evidence="3" type="ORF">GSMUA_122930.1</name>
</gene>
<feature type="domain" description="GYF" evidence="2">
    <location>
        <begin position="536"/>
        <end position="587"/>
    </location>
</feature>
<proteinExistence type="predicted"/>
<dbReference type="SUPFAM" id="SSF55277">
    <property type="entry name" value="GYF domain"/>
    <property type="match status" value="1"/>
</dbReference>
<feature type="region of interest" description="Disordered" evidence="1">
    <location>
        <begin position="1117"/>
        <end position="1147"/>
    </location>
</feature>